<proteinExistence type="predicted"/>
<protein>
    <submittedName>
        <fullName evidence="2">Uncharacterized protein</fullName>
    </submittedName>
</protein>
<dbReference type="STRING" id="1548.CSCA_1922"/>
<accession>A0A0E3M7N8</accession>
<evidence type="ECO:0000313" key="3">
    <source>
        <dbReference type="Proteomes" id="UP000033115"/>
    </source>
</evidence>
<reference evidence="2 3" key="1">
    <citation type="journal article" date="2015" name="J. Biotechnol.">
        <title>Complete genome sequence of a malodorant-producing acetogen, Clostridium scatologenes ATCC 25775(T).</title>
        <authorList>
            <person name="Zhu Z."/>
            <person name="Guo T."/>
            <person name="Zheng H."/>
            <person name="Song T."/>
            <person name="Ouyang P."/>
            <person name="Xie J."/>
        </authorList>
    </citation>
    <scope>NUCLEOTIDE SEQUENCE [LARGE SCALE GENOMIC DNA]</scope>
    <source>
        <strain evidence="2 3">ATCC 25775</strain>
    </source>
</reference>
<dbReference type="AlphaFoldDB" id="A0A0E3M7N8"/>
<keyword evidence="3" id="KW-1185">Reference proteome</keyword>
<feature type="region of interest" description="Disordered" evidence="1">
    <location>
        <begin position="1"/>
        <end position="78"/>
    </location>
</feature>
<dbReference type="KEGG" id="csq:CSCA_1922"/>
<gene>
    <name evidence="2" type="ORF">CSCA_1922</name>
</gene>
<organism evidence="2 3">
    <name type="scientific">Clostridium scatologenes</name>
    <dbReference type="NCBI Taxonomy" id="1548"/>
    <lineage>
        <taxon>Bacteria</taxon>
        <taxon>Bacillati</taxon>
        <taxon>Bacillota</taxon>
        <taxon>Clostridia</taxon>
        <taxon>Eubacteriales</taxon>
        <taxon>Clostridiaceae</taxon>
        <taxon>Clostridium</taxon>
    </lineage>
</organism>
<feature type="compositionally biased region" description="Basic and acidic residues" evidence="1">
    <location>
        <begin position="25"/>
        <end position="34"/>
    </location>
</feature>
<evidence type="ECO:0000313" key="2">
    <source>
        <dbReference type="EMBL" id="AKA69047.1"/>
    </source>
</evidence>
<evidence type="ECO:0000256" key="1">
    <source>
        <dbReference type="SAM" id="MobiDB-lite"/>
    </source>
</evidence>
<dbReference type="Proteomes" id="UP000033115">
    <property type="component" value="Chromosome"/>
</dbReference>
<dbReference type="HOGENOM" id="CLU_2615836_0_0_9"/>
<dbReference type="EMBL" id="CP009933">
    <property type="protein sequence ID" value="AKA69047.1"/>
    <property type="molecule type" value="Genomic_DNA"/>
</dbReference>
<name>A0A0E3M7N8_CLOSL</name>
<sequence>MRKSPRTPPYHQNPLPLPLRAKLARSRESSDRTARNPAPRNVCGMTGSRRPVMKKRTPRRTASVWRNQSSVWKKAAIS</sequence>